<evidence type="ECO:0000313" key="1">
    <source>
        <dbReference type="EMBL" id="MBB4001261.1"/>
    </source>
</evidence>
<dbReference type="RefSeq" id="WP_183205708.1">
    <property type="nucleotide sequence ID" value="NZ_JAAAMM010000001.1"/>
</dbReference>
<accession>A0A7W6HA37</accession>
<dbReference type="EMBL" id="JACIEM010000001">
    <property type="protein sequence ID" value="MBB4001261.1"/>
    <property type="molecule type" value="Genomic_DNA"/>
</dbReference>
<evidence type="ECO:0000313" key="2">
    <source>
        <dbReference type="Proteomes" id="UP000588647"/>
    </source>
</evidence>
<protein>
    <submittedName>
        <fullName evidence="1">Uncharacterized protein</fullName>
    </submittedName>
</protein>
<proteinExistence type="predicted"/>
<dbReference type="AlphaFoldDB" id="A0A7W6HA37"/>
<dbReference type="Proteomes" id="UP000588647">
    <property type="component" value="Unassembled WGS sequence"/>
</dbReference>
<organism evidence="1 2">
    <name type="scientific">Aurantimonas endophytica</name>
    <dbReference type="NCBI Taxonomy" id="1522175"/>
    <lineage>
        <taxon>Bacteria</taxon>
        <taxon>Pseudomonadati</taxon>
        <taxon>Pseudomonadota</taxon>
        <taxon>Alphaproteobacteria</taxon>
        <taxon>Hyphomicrobiales</taxon>
        <taxon>Aurantimonadaceae</taxon>
        <taxon>Aurantimonas</taxon>
    </lineage>
</organism>
<sequence>MTIQITRSGDFIQLDEHLERIRRLAADLENLKKGQDPDPAVIEGSPHIHQWVLDTRPVPCLRGYIQGHPDVRAGRMAVTSDLWVWAPDHGYARTLSRWYRLGAQGNAFEGSGRR</sequence>
<reference evidence="1 2" key="1">
    <citation type="submission" date="2020-08" db="EMBL/GenBank/DDBJ databases">
        <title>Genomic Encyclopedia of Type Strains, Phase IV (KMG-IV): sequencing the most valuable type-strain genomes for metagenomic binning, comparative biology and taxonomic classification.</title>
        <authorList>
            <person name="Goeker M."/>
        </authorList>
    </citation>
    <scope>NUCLEOTIDE SEQUENCE [LARGE SCALE GENOMIC DNA]</scope>
    <source>
        <strain evidence="1 2">DSM 103570</strain>
    </source>
</reference>
<comment type="caution">
    <text evidence="1">The sequence shown here is derived from an EMBL/GenBank/DDBJ whole genome shotgun (WGS) entry which is preliminary data.</text>
</comment>
<gene>
    <name evidence="1" type="ORF">GGR03_000308</name>
</gene>
<keyword evidence="2" id="KW-1185">Reference proteome</keyword>
<name>A0A7W6HA37_9HYPH</name>